<dbReference type="RefSeq" id="WP_200392296.1">
    <property type="nucleotide sequence ID" value="NZ_JAENIO010000034.1"/>
</dbReference>
<keyword evidence="1" id="KW-0697">Rotamase</keyword>
<feature type="domain" description="PpiC" evidence="3">
    <location>
        <begin position="200"/>
        <end position="299"/>
    </location>
</feature>
<keyword evidence="2" id="KW-0472">Membrane</keyword>
<dbReference type="PANTHER" id="PTHR47245:SF2">
    <property type="entry name" value="PEPTIDYL-PROLYL CIS-TRANS ISOMERASE HP_0175-RELATED"/>
    <property type="match status" value="1"/>
</dbReference>
<keyword evidence="2" id="KW-0812">Transmembrane</keyword>
<name>A0A934RTP4_9BACT</name>
<dbReference type="Gene3D" id="3.10.50.40">
    <property type="match status" value="1"/>
</dbReference>
<dbReference type="Gene3D" id="1.10.4030.10">
    <property type="entry name" value="Porin chaperone SurA, peptide-binding domain"/>
    <property type="match status" value="1"/>
</dbReference>
<comment type="caution">
    <text evidence="4">The sequence shown here is derived from an EMBL/GenBank/DDBJ whole genome shotgun (WGS) entry which is preliminary data.</text>
</comment>
<keyword evidence="2" id="KW-1133">Transmembrane helix</keyword>
<dbReference type="InterPro" id="IPR046357">
    <property type="entry name" value="PPIase_dom_sf"/>
</dbReference>
<keyword evidence="5" id="KW-1185">Reference proteome</keyword>
<evidence type="ECO:0000313" key="4">
    <source>
        <dbReference type="EMBL" id="MBK1834864.1"/>
    </source>
</evidence>
<dbReference type="SUPFAM" id="SSF54534">
    <property type="entry name" value="FKBP-like"/>
    <property type="match status" value="1"/>
</dbReference>
<evidence type="ECO:0000259" key="3">
    <source>
        <dbReference type="PROSITE" id="PS50198"/>
    </source>
</evidence>
<gene>
    <name evidence="4" type="ORF">JIN78_12410</name>
</gene>
<dbReference type="SUPFAM" id="SSF109998">
    <property type="entry name" value="Triger factor/SurA peptide-binding domain-like"/>
    <property type="match status" value="1"/>
</dbReference>
<dbReference type="InterPro" id="IPR050245">
    <property type="entry name" value="PrsA_foldase"/>
</dbReference>
<dbReference type="PROSITE" id="PS50198">
    <property type="entry name" value="PPIC_PPIASE_2"/>
    <property type="match status" value="1"/>
</dbReference>
<dbReference type="GO" id="GO:0003755">
    <property type="term" value="F:peptidyl-prolyl cis-trans isomerase activity"/>
    <property type="evidence" value="ECO:0007669"/>
    <property type="project" value="UniProtKB-KW"/>
</dbReference>
<dbReference type="EMBL" id="JAENIO010000034">
    <property type="protein sequence ID" value="MBK1834864.1"/>
    <property type="molecule type" value="Genomic_DNA"/>
</dbReference>
<dbReference type="InterPro" id="IPR027304">
    <property type="entry name" value="Trigger_fact/SurA_dom_sf"/>
</dbReference>
<dbReference type="PROSITE" id="PS01096">
    <property type="entry name" value="PPIC_PPIASE_1"/>
    <property type="match status" value="1"/>
</dbReference>
<accession>A0A934RTP4</accession>
<dbReference type="InterPro" id="IPR023058">
    <property type="entry name" value="PPIase_PpiC_CS"/>
</dbReference>
<dbReference type="AlphaFoldDB" id="A0A934RTP4"/>
<sequence length="356" mass="41071">MKVDSGAPIRAVLYGLALLYLFLDLFVFKGPLQGALKDSDPRSEKAVAEVTARGVAARVYYQPILLTQVDWAVRDRLWKQGRAAAELTADELFLHRLAALDRLFDEHFLRIKVRHNLAEISVSPEKLAAEVRAFKARFENEQVLREALAAQGWQGEEELIARVRAKLEQEAYLERYVALEIPESEIRSYYEENRHHFTLPERLRARHVFIATASGEKSDAGARQELEEVRELLRDGRDFAQLAEEFSEDASSRQRGGDLGWMSRERLPADFAESLFALSGKEPSLVRTSLGWHLVEVLERKPARERSFAEIRQELQVALANRQRENGVREYLQNLRRREGNHLEIFRDVLKRPWSL</sequence>
<dbReference type="Proteomes" id="UP000604083">
    <property type="component" value="Unassembled WGS sequence"/>
</dbReference>
<proteinExistence type="predicted"/>
<evidence type="ECO:0000256" key="1">
    <source>
        <dbReference type="PROSITE-ProRule" id="PRU00278"/>
    </source>
</evidence>
<protein>
    <submittedName>
        <fullName evidence="4">Peptidylprolyl isomerase</fullName>
    </submittedName>
</protein>
<keyword evidence="1 4" id="KW-0413">Isomerase</keyword>
<evidence type="ECO:0000313" key="5">
    <source>
        <dbReference type="Proteomes" id="UP000604083"/>
    </source>
</evidence>
<feature type="transmembrane region" description="Helical" evidence="2">
    <location>
        <begin position="12"/>
        <end position="32"/>
    </location>
</feature>
<dbReference type="InterPro" id="IPR000297">
    <property type="entry name" value="PPIase_PpiC"/>
</dbReference>
<organism evidence="4 5">
    <name type="scientific">Roseibacillus ishigakijimensis</name>
    <dbReference type="NCBI Taxonomy" id="454146"/>
    <lineage>
        <taxon>Bacteria</taxon>
        <taxon>Pseudomonadati</taxon>
        <taxon>Verrucomicrobiota</taxon>
        <taxon>Verrucomicrobiia</taxon>
        <taxon>Verrucomicrobiales</taxon>
        <taxon>Verrucomicrobiaceae</taxon>
        <taxon>Roseibacillus</taxon>
    </lineage>
</organism>
<dbReference type="PANTHER" id="PTHR47245">
    <property type="entry name" value="PEPTIDYLPROLYL ISOMERASE"/>
    <property type="match status" value="1"/>
</dbReference>
<dbReference type="Pfam" id="PF13616">
    <property type="entry name" value="Rotamase_3"/>
    <property type="match status" value="1"/>
</dbReference>
<reference evidence="4" key="1">
    <citation type="submission" date="2021-01" db="EMBL/GenBank/DDBJ databases">
        <title>Modified the classification status of verrucomicrobia.</title>
        <authorList>
            <person name="Feng X."/>
        </authorList>
    </citation>
    <scope>NUCLEOTIDE SEQUENCE</scope>
    <source>
        <strain evidence="4">KCTC 12986</strain>
    </source>
</reference>
<evidence type="ECO:0000256" key="2">
    <source>
        <dbReference type="SAM" id="Phobius"/>
    </source>
</evidence>